<name>A0A1L9TGC9_9EURO</name>
<dbReference type="AlphaFoldDB" id="A0A1L9TGC9"/>
<proteinExistence type="predicted"/>
<evidence type="ECO:0000313" key="2">
    <source>
        <dbReference type="Proteomes" id="UP000184356"/>
    </source>
</evidence>
<organism evidence="1 2">
    <name type="scientific">Aspergillus sydowii CBS 593.65</name>
    <dbReference type="NCBI Taxonomy" id="1036612"/>
    <lineage>
        <taxon>Eukaryota</taxon>
        <taxon>Fungi</taxon>
        <taxon>Dikarya</taxon>
        <taxon>Ascomycota</taxon>
        <taxon>Pezizomycotina</taxon>
        <taxon>Eurotiomycetes</taxon>
        <taxon>Eurotiomycetidae</taxon>
        <taxon>Eurotiales</taxon>
        <taxon>Aspergillaceae</taxon>
        <taxon>Aspergillus</taxon>
        <taxon>Aspergillus subgen. Nidulantes</taxon>
    </lineage>
</organism>
<dbReference type="Proteomes" id="UP000184356">
    <property type="component" value="Unassembled WGS sequence"/>
</dbReference>
<dbReference type="VEuPathDB" id="FungiDB:ASPSYDRAFT_944929"/>
<evidence type="ECO:0000313" key="1">
    <source>
        <dbReference type="EMBL" id="OJJ58431.1"/>
    </source>
</evidence>
<dbReference type="GeneID" id="63769047"/>
<gene>
    <name evidence="1" type="ORF">ASPSYDRAFT_944929</name>
</gene>
<dbReference type="EMBL" id="KV878586">
    <property type="protein sequence ID" value="OJJ58431.1"/>
    <property type="molecule type" value="Genomic_DNA"/>
</dbReference>
<protein>
    <submittedName>
        <fullName evidence="1">Uncharacterized protein</fullName>
    </submittedName>
</protein>
<accession>A0A1L9TGC9</accession>
<sequence length="137" mass="14897">MANSAPKSGRSLLSAFLNLPSARRAGDHTALVGNEWPLASPVRGLRFSPSPNEHPWTKLAGNELPENLSMVMPSPSCHLLARRRKAQLVLNANQQRATPYFVHLTVPPLSSDLAVKGEGLDDRQSEGLRATQIPSTR</sequence>
<keyword evidence="2" id="KW-1185">Reference proteome</keyword>
<reference evidence="2" key="1">
    <citation type="journal article" date="2017" name="Genome Biol.">
        <title>Comparative genomics reveals high biological diversity and specific adaptations in the industrially and medically important fungal genus Aspergillus.</title>
        <authorList>
            <person name="de Vries R.P."/>
            <person name="Riley R."/>
            <person name="Wiebenga A."/>
            <person name="Aguilar-Osorio G."/>
            <person name="Amillis S."/>
            <person name="Uchima C.A."/>
            <person name="Anderluh G."/>
            <person name="Asadollahi M."/>
            <person name="Askin M."/>
            <person name="Barry K."/>
            <person name="Battaglia E."/>
            <person name="Bayram O."/>
            <person name="Benocci T."/>
            <person name="Braus-Stromeyer S.A."/>
            <person name="Caldana C."/>
            <person name="Canovas D."/>
            <person name="Cerqueira G.C."/>
            <person name="Chen F."/>
            <person name="Chen W."/>
            <person name="Choi C."/>
            <person name="Clum A."/>
            <person name="Dos Santos R.A."/>
            <person name="Damasio A.R."/>
            <person name="Diallinas G."/>
            <person name="Emri T."/>
            <person name="Fekete E."/>
            <person name="Flipphi M."/>
            <person name="Freyberg S."/>
            <person name="Gallo A."/>
            <person name="Gournas C."/>
            <person name="Habgood R."/>
            <person name="Hainaut M."/>
            <person name="Harispe M.L."/>
            <person name="Henrissat B."/>
            <person name="Hilden K.S."/>
            <person name="Hope R."/>
            <person name="Hossain A."/>
            <person name="Karabika E."/>
            <person name="Karaffa L."/>
            <person name="Karanyi Z."/>
            <person name="Krasevec N."/>
            <person name="Kuo A."/>
            <person name="Kusch H."/>
            <person name="LaButti K."/>
            <person name="Lagendijk E.L."/>
            <person name="Lapidus A."/>
            <person name="Levasseur A."/>
            <person name="Lindquist E."/>
            <person name="Lipzen A."/>
            <person name="Logrieco A.F."/>
            <person name="MacCabe A."/>
            <person name="Maekelae M.R."/>
            <person name="Malavazi I."/>
            <person name="Melin P."/>
            <person name="Meyer V."/>
            <person name="Mielnichuk N."/>
            <person name="Miskei M."/>
            <person name="Molnar A.P."/>
            <person name="Mule G."/>
            <person name="Ngan C.Y."/>
            <person name="Orejas M."/>
            <person name="Orosz E."/>
            <person name="Ouedraogo J.P."/>
            <person name="Overkamp K.M."/>
            <person name="Park H.-S."/>
            <person name="Perrone G."/>
            <person name="Piumi F."/>
            <person name="Punt P.J."/>
            <person name="Ram A.F."/>
            <person name="Ramon A."/>
            <person name="Rauscher S."/>
            <person name="Record E."/>
            <person name="Riano-Pachon D.M."/>
            <person name="Robert V."/>
            <person name="Roehrig J."/>
            <person name="Ruller R."/>
            <person name="Salamov A."/>
            <person name="Salih N.S."/>
            <person name="Samson R.A."/>
            <person name="Sandor E."/>
            <person name="Sanguinetti M."/>
            <person name="Schuetze T."/>
            <person name="Sepcic K."/>
            <person name="Shelest E."/>
            <person name="Sherlock G."/>
            <person name="Sophianopoulou V."/>
            <person name="Squina F.M."/>
            <person name="Sun H."/>
            <person name="Susca A."/>
            <person name="Todd R.B."/>
            <person name="Tsang A."/>
            <person name="Unkles S.E."/>
            <person name="van de Wiele N."/>
            <person name="van Rossen-Uffink D."/>
            <person name="Oliveira J.V."/>
            <person name="Vesth T.C."/>
            <person name="Visser J."/>
            <person name="Yu J.-H."/>
            <person name="Zhou M."/>
            <person name="Andersen M.R."/>
            <person name="Archer D.B."/>
            <person name="Baker S.E."/>
            <person name="Benoit I."/>
            <person name="Brakhage A.A."/>
            <person name="Braus G.H."/>
            <person name="Fischer R."/>
            <person name="Frisvad J.C."/>
            <person name="Goldman G.H."/>
            <person name="Houbraken J."/>
            <person name="Oakley B."/>
            <person name="Pocsi I."/>
            <person name="Scazzocchio C."/>
            <person name="Seiboth B."/>
            <person name="vanKuyk P.A."/>
            <person name="Wortman J."/>
            <person name="Dyer P.S."/>
            <person name="Grigoriev I.V."/>
        </authorList>
    </citation>
    <scope>NUCLEOTIDE SEQUENCE [LARGE SCALE GENOMIC DNA]</scope>
    <source>
        <strain evidence="2">CBS 593.65</strain>
    </source>
</reference>
<dbReference type="RefSeq" id="XP_040702237.1">
    <property type="nucleotide sequence ID" value="XM_040852974.1"/>
</dbReference>